<gene>
    <name evidence="1" type="ORF">NUW54_g2997</name>
</gene>
<accession>A0ACC1Q4U3</accession>
<evidence type="ECO:0000313" key="1">
    <source>
        <dbReference type="EMBL" id="KAJ3008859.1"/>
    </source>
</evidence>
<proteinExistence type="predicted"/>
<sequence>MTNAGLARPTSTSSRRWMSMHDDVASTLRHPVSCHAIEIHREASAFPIGNHLFHRTLKRSSSAVTRPTDRLYGLRPLEIVLEKNAQASREPHQGVEPSS</sequence>
<keyword evidence="2" id="KW-1185">Reference proteome</keyword>
<dbReference type="EMBL" id="JANSHE010000603">
    <property type="protein sequence ID" value="KAJ3008859.1"/>
    <property type="molecule type" value="Genomic_DNA"/>
</dbReference>
<organism evidence="1 2">
    <name type="scientific">Trametes sanguinea</name>
    <dbReference type="NCBI Taxonomy" id="158606"/>
    <lineage>
        <taxon>Eukaryota</taxon>
        <taxon>Fungi</taxon>
        <taxon>Dikarya</taxon>
        <taxon>Basidiomycota</taxon>
        <taxon>Agaricomycotina</taxon>
        <taxon>Agaricomycetes</taxon>
        <taxon>Polyporales</taxon>
        <taxon>Polyporaceae</taxon>
        <taxon>Trametes</taxon>
    </lineage>
</organism>
<reference evidence="1" key="1">
    <citation type="submission" date="2022-08" db="EMBL/GenBank/DDBJ databases">
        <title>Genome Sequence of Pycnoporus sanguineus.</title>
        <authorList>
            <person name="Buettner E."/>
        </authorList>
    </citation>
    <scope>NUCLEOTIDE SEQUENCE</scope>
    <source>
        <strain evidence="1">CG-C14</strain>
    </source>
</reference>
<name>A0ACC1Q4U3_9APHY</name>
<comment type="caution">
    <text evidence="1">The sequence shown here is derived from an EMBL/GenBank/DDBJ whole genome shotgun (WGS) entry which is preliminary data.</text>
</comment>
<dbReference type="Proteomes" id="UP001144978">
    <property type="component" value="Unassembled WGS sequence"/>
</dbReference>
<evidence type="ECO:0000313" key="2">
    <source>
        <dbReference type="Proteomes" id="UP001144978"/>
    </source>
</evidence>
<protein>
    <submittedName>
        <fullName evidence="1">Uncharacterized protein</fullName>
    </submittedName>
</protein>